<name>A0A200R8D5_MACCD</name>
<dbReference type="PANTHER" id="PTHR33257">
    <property type="entry name" value="OS05G0165500 PROTEIN"/>
    <property type="match status" value="1"/>
</dbReference>
<comment type="caution">
    <text evidence="2">The sequence shown here is derived from an EMBL/GenBank/DDBJ whole genome shotgun (WGS) entry which is preliminary data.</text>
</comment>
<dbReference type="AlphaFoldDB" id="A0A200R8D5"/>
<proteinExistence type="predicted"/>
<accession>A0A200R8D5</accession>
<gene>
    <name evidence="2" type="ORF">BVC80_8709g9</name>
</gene>
<feature type="compositionally biased region" description="Polar residues" evidence="1">
    <location>
        <begin position="181"/>
        <end position="190"/>
    </location>
</feature>
<dbReference type="PANTHER" id="PTHR33257:SF6">
    <property type="entry name" value="OXYSTEROL-BINDING 4B-LIKE PROTEIN"/>
    <property type="match status" value="1"/>
</dbReference>
<reference evidence="2 3" key="1">
    <citation type="journal article" date="2017" name="Mol. Plant">
        <title>The Genome of Medicinal Plant Macleaya cordata Provides New Insights into Benzylisoquinoline Alkaloids Metabolism.</title>
        <authorList>
            <person name="Liu X."/>
            <person name="Liu Y."/>
            <person name="Huang P."/>
            <person name="Ma Y."/>
            <person name="Qing Z."/>
            <person name="Tang Q."/>
            <person name="Cao H."/>
            <person name="Cheng P."/>
            <person name="Zheng Y."/>
            <person name="Yuan Z."/>
            <person name="Zhou Y."/>
            <person name="Liu J."/>
            <person name="Tang Z."/>
            <person name="Zhuo Y."/>
            <person name="Zhang Y."/>
            <person name="Yu L."/>
            <person name="Huang J."/>
            <person name="Yang P."/>
            <person name="Peng Q."/>
            <person name="Zhang J."/>
            <person name="Jiang W."/>
            <person name="Zhang Z."/>
            <person name="Lin K."/>
            <person name="Ro D.K."/>
            <person name="Chen X."/>
            <person name="Xiong X."/>
            <person name="Shang Y."/>
            <person name="Huang S."/>
            <person name="Zeng J."/>
        </authorList>
    </citation>
    <scope>NUCLEOTIDE SEQUENCE [LARGE SCALE GENOMIC DNA]</scope>
    <source>
        <strain evidence="3">cv. BLH2017</strain>
        <tissue evidence="2">Root</tissue>
    </source>
</reference>
<dbReference type="InParanoid" id="A0A200R8D5"/>
<dbReference type="OMA" id="CFPMHVS"/>
<dbReference type="Proteomes" id="UP000195402">
    <property type="component" value="Unassembled WGS sequence"/>
</dbReference>
<sequence>MECKNVVMNNMENSIEKKSSCNAVSLLQGDDIFFNKLLTKDDSSIGFSSRIYYRSSEGHVPFKWESQPGTPLNLPVHNLLPPLSPPPSALHGSILARRPCTTNYNQTKVSSWSWVLFWKKSKQTKRSKRETGESSPDITNMGRIENFEFWSSDFDSMSSPYHSSSSSSSSYFDGYSSPSPTMRSQKTTVNSDRKSRFEGLDRGFICSPWNFAGVAVCAPKGV</sequence>
<dbReference type="OrthoDB" id="1684445at2759"/>
<feature type="region of interest" description="Disordered" evidence="1">
    <location>
        <begin position="175"/>
        <end position="194"/>
    </location>
</feature>
<dbReference type="EMBL" id="MVGT01000322">
    <property type="protein sequence ID" value="OVA18999.1"/>
    <property type="molecule type" value="Genomic_DNA"/>
</dbReference>
<evidence type="ECO:0000313" key="3">
    <source>
        <dbReference type="Proteomes" id="UP000195402"/>
    </source>
</evidence>
<dbReference type="STRING" id="56857.A0A200R8D5"/>
<keyword evidence="3" id="KW-1185">Reference proteome</keyword>
<organism evidence="2 3">
    <name type="scientific">Macleaya cordata</name>
    <name type="common">Five-seeded plume-poppy</name>
    <name type="synonym">Bocconia cordata</name>
    <dbReference type="NCBI Taxonomy" id="56857"/>
    <lineage>
        <taxon>Eukaryota</taxon>
        <taxon>Viridiplantae</taxon>
        <taxon>Streptophyta</taxon>
        <taxon>Embryophyta</taxon>
        <taxon>Tracheophyta</taxon>
        <taxon>Spermatophyta</taxon>
        <taxon>Magnoliopsida</taxon>
        <taxon>Ranunculales</taxon>
        <taxon>Papaveraceae</taxon>
        <taxon>Papaveroideae</taxon>
        <taxon>Macleaya</taxon>
    </lineage>
</organism>
<evidence type="ECO:0000313" key="2">
    <source>
        <dbReference type="EMBL" id="OVA18999.1"/>
    </source>
</evidence>
<protein>
    <submittedName>
        <fullName evidence="2">Uncharacterized protein</fullName>
    </submittedName>
</protein>
<evidence type="ECO:0000256" key="1">
    <source>
        <dbReference type="SAM" id="MobiDB-lite"/>
    </source>
</evidence>